<organism evidence="5 6">
    <name type="scientific">Parastrongyloides trichosuri</name>
    <name type="common">Possum-specific nematode worm</name>
    <dbReference type="NCBI Taxonomy" id="131310"/>
    <lineage>
        <taxon>Eukaryota</taxon>
        <taxon>Metazoa</taxon>
        <taxon>Ecdysozoa</taxon>
        <taxon>Nematoda</taxon>
        <taxon>Chromadorea</taxon>
        <taxon>Rhabditida</taxon>
        <taxon>Tylenchina</taxon>
        <taxon>Panagrolaimomorpha</taxon>
        <taxon>Strongyloidoidea</taxon>
        <taxon>Strongyloididae</taxon>
        <taxon>Parastrongyloides</taxon>
    </lineage>
</organism>
<feature type="chain" id="PRO_5005733312" description="Metalloendopeptidase" evidence="3">
    <location>
        <begin position="20"/>
        <end position="390"/>
    </location>
</feature>
<dbReference type="SUPFAM" id="SSF55486">
    <property type="entry name" value="Metalloproteases ('zincins'), catalytic domain"/>
    <property type="match status" value="1"/>
</dbReference>
<keyword evidence="3" id="KW-0482">Metalloprotease</keyword>
<keyword evidence="5" id="KW-1185">Reference proteome</keyword>
<evidence type="ECO:0000259" key="4">
    <source>
        <dbReference type="PROSITE" id="PS51864"/>
    </source>
</evidence>
<evidence type="ECO:0000313" key="5">
    <source>
        <dbReference type="Proteomes" id="UP000038045"/>
    </source>
</evidence>
<dbReference type="Proteomes" id="UP000038045">
    <property type="component" value="Unplaced"/>
</dbReference>
<dbReference type="Gene3D" id="3.40.390.10">
    <property type="entry name" value="Collagenase (Catalytic Domain)"/>
    <property type="match status" value="1"/>
</dbReference>
<keyword evidence="3" id="KW-0479">Metal-binding</keyword>
<dbReference type="PANTHER" id="PTHR10127">
    <property type="entry name" value="DISCOIDIN, CUB, EGF, LAMININ , AND ZINC METALLOPROTEASE DOMAIN CONTAINING"/>
    <property type="match status" value="1"/>
</dbReference>
<keyword evidence="3" id="KW-0645">Protease</keyword>
<dbReference type="PANTHER" id="PTHR10127:SF802">
    <property type="entry name" value="ZINC METALLOPROTEINASE NAS-10"/>
    <property type="match status" value="1"/>
</dbReference>
<name>A0A0N4ZWJ0_PARTI</name>
<evidence type="ECO:0000256" key="3">
    <source>
        <dbReference type="RuleBase" id="RU361183"/>
    </source>
</evidence>
<dbReference type="PROSITE" id="PS51864">
    <property type="entry name" value="ASTACIN"/>
    <property type="match status" value="1"/>
</dbReference>
<dbReference type="Pfam" id="PF01400">
    <property type="entry name" value="Astacin"/>
    <property type="match status" value="1"/>
</dbReference>
<proteinExistence type="predicted"/>
<evidence type="ECO:0000256" key="1">
    <source>
        <dbReference type="ARBA" id="ARBA00023157"/>
    </source>
</evidence>
<dbReference type="InterPro" id="IPR006026">
    <property type="entry name" value="Peptidase_Metallo"/>
</dbReference>
<dbReference type="WBParaSite" id="PTRK_0001302100.1">
    <property type="protein sequence ID" value="PTRK_0001302100.1"/>
    <property type="gene ID" value="PTRK_0001302100"/>
</dbReference>
<dbReference type="AlphaFoldDB" id="A0A0N4ZWJ0"/>
<evidence type="ECO:0000256" key="2">
    <source>
        <dbReference type="PROSITE-ProRule" id="PRU01211"/>
    </source>
</evidence>
<keyword evidence="3" id="KW-0732">Signal</keyword>
<keyword evidence="1 2" id="KW-1015">Disulfide bond</keyword>
<sequence length="390" mass="44768">MKHIIVFALLISLYSHTYAGIYNDSLHNWIFPIKYKIGDNVSNYKSDITKAFELIQNNTCLNFTKNDNLSINESGITFVNDDNTCRADKIGKKEDNTTNYIYLSSNCGQNPTFIASLIFHTLGMFPEQTRQDRDNNVFITEDYLKDDTNLIYFNKSDPSITSDYDTHYDYGSVVQYSGKSFSKYDDKYTIDAFGSYGHLYQLMLGQKNTIPFNNYKLLNRRFCNNTCERIENQCKNGGYINPRKCNECICPYPFDSKSKCETLIKSDDGCPENTTIKDETSFSIKGEKKCYIKFSANKNATLLGRPLFGPRIAMLTVTKLNVKNQNPCARNSSMIEIKYKKDLDVMGLCVCNLESYPLKVTSESSDIYLFYNGKPSDSVEFKVTYDIFLR</sequence>
<dbReference type="GO" id="GO:0008270">
    <property type="term" value="F:zinc ion binding"/>
    <property type="evidence" value="ECO:0007669"/>
    <property type="project" value="InterPro"/>
</dbReference>
<feature type="domain" description="Peptidase M12A" evidence="4">
    <location>
        <begin position="19"/>
        <end position="224"/>
    </location>
</feature>
<dbReference type="GO" id="GO:0006508">
    <property type="term" value="P:proteolysis"/>
    <property type="evidence" value="ECO:0007669"/>
    <property type="project" value="UniProtKB-KW"/>
</dbReference>
<keyword evidence="3" id="KW-0862">Zinc</keyword>
<evidence type="ECO:0000313" key="6">
    <source>
        <dbReference type="WBParaSite" id="PTRK_0001302100.1"/>
    </source>
</evidence>
<feature type="signal peptide" evidence="3">
    <location>
        <begin position="1"/>
        <end position="19"/>
    </location>
</feature>
<dbReference type="SMART" id="SM00235">
    <property type="entry name" value="ZnMc"/>
    <property type="match status" value="1"/>
</dbReference>
<accession>A0A0N4ZWJ0</accession>
<dbReference type="InterPro" id="IPR001506">
    <property type="entry name" value="Peptidase_M12A"/>
</dbReference>
<comment type="caution">
    <text evidence="2">Lacks conserved residue(s) required for the propagation of feature annotation.</text>
</comment>
<dbReference type="GO" id="GO:0004222">
    <property type="term" value="F:metalloendopeptidase activity"/>
    <property type="evidence" value="ECO:0007669"/>
    <property type="project" value="UniProtKB-UniRule"/>
</dbReference>
<protein>
    <recommendedName>
        <fullName evidence="3">Metalloendopeptidase</fullName>
        <ecNumber evidence="3">3.4.24.-</ecNumber>
    </recommendedName>
</protein>
<dbReference type="InterPro" id="IPR024079">
    <property type="entry name" value="MetalloPept_cat_dom_sf"/>
</dbReference>
<keyword evidence="3" id="KW-0378">Hydrolase</keyword>
<dbReference type="PRINTS" id="PR00480">
    <property type="entry name" value="ASTACIN"/>
</dbReference>
<dbReference type="EC" id="3.4.24.-" evidence="3"/>
<feature type="disulfide bond" evidence="2">
    <location>
        <begin position="85"/>
        <end position="107"/>
    </location>
</feature>
<comment type="cofactor">
    <cofactor evidence="3">
        <name>Zn(2+)</name>
        <dbReference type="ChEBI" id="CHEBI:29105"/>
    </cofactor>
    <text evidence="3">Binds 1 zinc ion per subunit.</text>
</comment>
<reference evidence="6" key="1">
    <citation type="submission" date="2017-02" db="UniProtKB">
        <authorList>
            <consortium name="WormBaseParasite"/>
        </authorList>
    </citation>
    <scope>IDENTIFICATION</scope>
</reference>